<dbReference type="Proteomes" id="UP001139157">
    <property type="component" value="Unassembled WGS sequence"/>
</dbReference>
<keyword evidence="2" id="KW-1185">Reference proteome</keyword>
<dbReference type="RefSeq" id="WP_251918058.1">
    <property type="nucleotide sequence ID" value="NZ_JAMRXG010000023.1"/>
</dbReference>
<accession>A0A9X2J1X5</accession>
<organism evidence="1 2">
    <name type="scientific">Nocardia pulmonis</name>
    <dbReference type="NCBI Taxonomy" id="2951408"/>
    <lineage>
        <taxon>Bacteria</taxon>
        <taxon>Bacillati</taxon>
        <taxon>Actinomycetota</taxon>
        <taxon>Actinomycetes</taxon>
        <taxon>Mycobacteriales</taxon>
        <taxon>Nocardiaceae</taxon>
        <taxon>Nocardia</taxon>
    </lineage>
</organism>
<gene>
    <name evidence="1" type="ORF">NDR86_34220</name>
</gene>
<protein>
    <submittedName>
        <fullName evidence="1">Uncharacterized protein</fullName>
    </submittedName>
</protein>
<evidence type="ECO:0000313" key="1">
    <source>
        <dbReference type="EMBL" id="MCM6778555.1"/>
    </source>
</evidence>
<comment type="caution">
    <text evidence="1">The sequence shown here is derived from an EMBL/GenBank/DDBJ whole genome shotgun (WGS) entry which is preliminary data.</text>
</comment>
<dbReference type="AlphaFoldDB" id="A0A9X2J1X5"/>
<evidence type="ECO:0000313" key="2">
    <source>
        <dbReference type="Proteomes" id="UP001139157"/>
    </source>
</evidence>
<sequence length="93" mass="9824">MPVIMAGVAGAEVEPPSVDVVAGKNWLVVSVKPNSSDRPEWCRVDPYAGTPQTDSLAVAPSGNLFVDNVPPGTHQVWVWCPNGGTTKKEVRVG</sequence>
<name>A0A9X2J1X5_9NOCA</name>
<proteinExistence type="predicted"/>
<reference evidence="1" key="1">
    <citation type="submission" date="2022-06" db="EMBL/GenBank/DDBJ databases">
        <title>Novel species in genus nocardia.</title>
        <authorList>
            <person name="Li F."/>
        </authorList>
    </citation>
    <scope>NUCLEOTIDE SEQUENCE</scope>
    <source>
        <strain evidence="1">CDC141</strain>
    </source>
</reference>
<dbReference type="EMBL" id="JAMRXG010000023">
    <property type="protein sequence ID" value="MCM6778555.1"/>
    <property type="molecule type" value="Genomic_DNA"/>
</dbReference>